<organism evidence="1 2">
    <name type="scientific">Roseibium aggregatum</name>
    <dbReference type="NCBI Taxonomy" id="187304"/>
    <lineage>
        <taxon>Bacteria</taxon>
        <taxon>Pseudomonadati</taxon>
        <taxon>Pseudomonadota</taxon>
        <taxon>Alphaproteobacteria</taxon>
        <taxon>Hyphomicrobiales</taxon>
        <taxon>Stappiaceae</taxon>
        <taxon>Roseibium</taxon>
    </lineage>
</organism>
<proteinExistence type="predicted"/>
<protein>
    <recommendedName>
        <fullName evidence="3">DUF2946 domain-containing protein</fullName>
    </recommendedName>
</protein>
<dbReference type="RefSeq" id="WP_190293690.1">
    <property type="nucleotide sequence ID" value="NZ_JABFCZ010000029.1"/>
</dbReference>
<dbReference type="AlphaFoldDB" id="A0A926P6L5"/>
<evidence type="ECO:0000313" key="2">
    <source>
        <dbReference type="Proteomes" id="UP000598467"/>
    </source>
</evidence>
<gene>
    <name evidence="1" type="ORF">HK439_22305</name>
</gene>
<sequence>MAIGNTSGISRQTTAWRRMSGVCVCLLALAMLAFGHLDPPSMPMSHGGYAVTASAAHSDSHMPTSHMPREHAATPGHCMHHGNCAFHGVVPVVFTLMPPAASAQLLVDERAGLPRVISPLQHPPKMLGA</sequence>
<dbReference type="Proteomes" id="UP000598467">
    <property type="component" value="Unassembled WGS sequence"/>
</dbReference>
<name>A0A926P6L5_9HYPH</name>
<comment type="caution">
    <text evidence="1">The sequence shown here is derived from an EMBL/GenBank/DDBJ whole genome shotgun (WGS) entry which is preliminary data.</text>
</comment>
<evidence type="ECO:0000313" key="1">
    <source>
        <dbReference type="EMBL" id="MBD1549002.1"/>
    </source>
</evidence>
<accession>A0A926P6L5</accession>
<evidence type="ECO:0008006" key="3">
    <source>
        <dbReference type="Google" id="ProtNLM"/>
    </source>
</evidence>
<dbReference type="EMBL" id="JABFCZ010000029">
    <property type="protein sequence ID" value="MBD1549002.1"/>
    <property type="molecule type" value="Genomic_DNA"/>
</dbReference>
<reference evidence="1" key="1">
    <citation type="submission" date="2020-05" db="EMBL/GenBank/DDBJ databases">
        <title>Identification of trans-AT polyketide cluster in two marine bacteria, producers of a novel glutaramide-containing polyketide sesbanimide D and analogs.</title>
        <authorList>
            <person name="Kacar D."/>
            <person name="Rodriguez P."/>
            <person name="Canedo L."/>
            <person name="Gonzalez E."/>
            <person name="Galan B."/>
            <person name="De La Calle F."/>
            <person name="Garcia J.L."/>
        </authorList>
    </citation>
    <scope>NUCLEOTIDE SEQUENCE</scope>
    <source>
        <strain evidence="1">PHM038</strain>
    </source>
</reference>